<evidence type="ECO:0000313" key="3">
    <source>
        <dbReference type="Proteomes" id="UP000193240"/>
    </source>
</evidence>
<feature type="compositionally biased region" description="Polar residues" evidence="1">
    <location>
        <begin position="234"/>
        <end position="250"/>
    </location>
</feature>
<feature type="region of interest" description="Disordered" evidence="1">
    <location>
        <begin position="80"/>
        <end position="103"/>
    </location>
</feature>
<sequence>MPFRDREWEDFQRDCDLFPAYTDYIFGVDTRPEAEYEPGLHPQIFELDIWPPAPTSLPPTPPATTPLPLPAKRLYSLSQSEQCTQASAPGLQPGRLHSSNRTRALQRRESSVETYLQTPCPAPRNLPVPRSPLRPGELPLLRPGELTMDISLSFLSHYELTTADNNVTRAWNMINSNIPPEQKVKWTNYLADITRQFAAKREKEAARMHSDKQKRVWDLYGHGGLTETIWKAEPSQQSRYRPRNRTQSGGPMQGSRRTRVYY</sequence>
<organism evidence="2 3">
    <name type="scientific">Epicoccum nigrum</name>
    <name type="common">Soil fungus</name>
    <name type="synonym">Epicoccum purpurascens</name>
    <dbReference type="NCBI Taxonomy" id="105696"/>
    <lineage>
        <taxon>Eukaryota</taxon>
        <taxon>Fungi</taxon>
        <taxon>Dikarya</taxon>
        <taxon>Ascomycota</taxon>
        <taxon>Pezizomycotina</taxon>
        <taxon>Dothideomycetes</taxon>
        <taxon>Pleosporomycetidae</taxon>
        <taxon>Pleosporales</taxon>
        <taxon>Pleosporineae</taxon>
        <taxon>Didymellaceae</taxon>
        <taxon>Epicoccum</taxon>
    </lineage>
</organism>
<reference evidence="2 3" key="1">
    <citation type="journal article" date="2017" name="Genome Announc.">
        <title>Genome sequence of the saprophytic ascomycete Epicoccum nigrum ICMP 19927 strain isolated from New Zealand.</title>
        <authorList>
            <person name="Fokin M."/>
            <person name="Fleetwood D."/>
            <person name="Weir B.S."/>
            <person name="Villas-Boas S.G."/>
        </authorList>
    </citation>
    <scope>NUCLEOTIDE SEQUENCE [LARGE SCALE GENOMIC DNA]</scope>
    <source>
        <strain evidence="2 3">ICMP 19927</strain>
    </source>
</reference>
<proteinExistence type="predicted"/>
<keyword evidence="3" id="KW-1185">Reference proteome</keyword>
<name>A0A1Y2LJ48_EPING</name>
<gene>
    <name evidence="2" type="ORF">B5807_11313</name>
</gene>
<evidence type="ECO:0000256" key="1">
    <source>
        <dbReference type="SAM" id="MobiDB-lite"/>
    </source>
</evidence>
<evidence type="ECO:0000313" key="2">
    <source>
        <dbReference type="EMBL" id="OSS43936.1"/>
    </source>
</evidence>
<feature type="region of interest" description="Disordered" evidence="1">
    <location>
        <begin position="232"/>
        <end position="262"/>
    </location>
</feature>
<accession>A0A1Y2LJ48</accession>
<dbReference type="EMBL" id="KZ107860">
    <property type="protein sequence ID" value="OSS43936.1"/>
    <property type="molecule type" value="Genomic_DNA"/>
</dbReference>
<dbReference type="InParanoid" id="A0A1Y2LJ48"/>
<dbReference type="Proteomes" id="UP000193240">
    <property type="component" value="Unassembled WGS sequence"/>
</dbReference>
<dbReference type="AlphaFoldDB" id="A0A1Y2LJ48"/>
<protein>
    <submittedName>
        <fullName evidence="2">Uncharacterized protein</fullName>
    </submittedName>
</protein>